<evidence type="ECO:0000256" key="1">
    <source>
        <dbReference type="ARBA" id="ARBA00022723"/>
    </source>
</evidence>
<evidence type="ECO:0000256" key="5">
    <source>
        <dbReference type="PROSITE-ProRule" id="PRU00309"/>
    </source>
</evidence>
<evidence type="ECO:0000256" key="2">
    <source>
        <dbReference type="ARBA" id="ARBA00022771"/>
    </source>
</evidence>
<keyword evidence="2 5" id="KW-0863">Zinc-finger</keyword>
<evidence type="ECO:0000256" key="4">
    <source>
        <dbReference type="ARBA" id="ARBA00023125"/>
    </source>
</evidence>
<keyword evidence="3" id="KW-0862">Zinc</keyword>
<feature type="domain" description="THAP-type" evidence="6">
    <location>
        <begin position="1"/>
        <end position="90"/>
    </location>
</feature>
<dbReference type="GO" id="GO:0008270">
    <property type="term" value="F:zinc ion binding"/>
    <property type="evidence" value="ECO:0007669"/>
    <property type="project" value="UniProtKB-KW"/>
</dbReference>
<dbReference type="AlphaFoldDB" id="A0AAN7P9X7"/>
<evidence type="ECO:0000313" key="7">
    <source>
        <dbReference type="EMBL" id="KAK4879608.1"/>
    </source>
</evidence>
<keyword evidence="4 5" id="KW-0238">DNA-binding</keyword>
<dbReference type="GO" id="GO:0003677">
    <property type="term" value="F:DNA binding"/>
    <property type="evidence" value="ECO:0007669"/>
    <property type="project" value="UniProtKB-UniRule"/>
</dbReference>
<dbReference type="Pfam" id="PF05485">
    <property type="entry name" value="THAP"/>
    <property type="match status" value="1"/>
</dbReference>
<comment type="caution">
    <text evidence="7">The sequence shown here is derived from an EMBL/GenBank/DDBJ whole genome shotgun (WGS) entry which is preliminary data.</text>
</comment>
<sequence>MVFCLVVKCGSTSLRDKSIHFYRVPSIYNRKGKLNDTLQRRRNQWISLLKREDLTENKINSGRICSKHFITGQPAKWSDIDNPDWLPTQNMGYNSINQPAVSAQERFERAKRRKIKDPLKKSLSANTAMVSNIRKYFVFYLLNSFNNCTF</sequence>
<dbReference type="SMART" id="SM00980">
    <property type="entry name" value="THAP"/>
    <property type="match status" value="1"/>
</dbReference>
<dbReference type="EMBL" id="JARPUR010000003">
    <property type="protein sequence ID" value="KAK4879608.1"/>
    <property type="molecule type" value="Genomic_DNA"/>
</dbReference>
<dbReference type="InterPro" id="IPR006612">
    <property type="entry name" value="THAP_Znf"/>
</dbReference>
<dbReference type="PROSITE" id="PS50950">
    <property type="entry name" value="ZF_THAP"/>
    <property type="match status" value="1"/>
</dbReference>
<gene>
    <name evidence="7" type="ORF">RN001_007754</name>
</gene>
<dbReference type="Proteomes" id="UP001353858">
    <property type="component" value="Unassembled WGS sequence"/>
</dbReference>
<protein>
    <recommendedName>
        <fullName evidence="6">THAP-type domain-containing protein</fullName>
    </recommendedName>
</protein>
<reference evidence="8" key="1">
    <citation type="submission" date="2023-01" db="EMBL/GenBank/DDBJ databases">
        <title>Key to firefly adult light organ development and bioluminescence: homeobox transcription factors regulate luciferase expression and transportation to peroxisome.</title>
        <authorList>
            <person name="Fu X."/>
        </authorList>
    </citation>
    <scope>NUCLEOTIDE SEQUENCE [LARGE SCALE GENOMIC DNA]</scope>
</reference>
<evidence type="ECO:0000313" key="8">
    <source>
        <dbReference type="Proteomes" id="UP001353858"/>
    </source>
</evidence>
<proteinExistence type="predicted"/>
<evidence type="ECO:0000259" key="6">
    <source>
        <dbReference type="PROSITE" id="PS50950"/>
    </source>
</evidence>
<dbReference type="SUPFAM" id="SSF57716">
    <property type="entry name" value="Glucocorticoid receptor-like (DNA-binding domain)"/>
    <property type="match status" value="1"/>
</dbReference>
<evidence type="ECO:0000256" key="3">
    <source>
        <dbReference type="ARBA" id="ARBA00022833"/>
    </source>
</evidence>
<accession>A0AAN7P9X7</accession>
<organism evidence="7 8">
    <name type="scientific">Aquatica leii</name>
    <dbReference type="NCBI Taxonomy" id="1421715"/>
    <lineage>
        <taxon>Eukaryota</taxon>
        <taxon>Metazoa</taxon>
        <taxon>Ecdysozoa</taxon>
        <taxon>Arthropoda</taxon>
        <taxon>Hexapoda</taxon>
        <taxon>Insecta</taxon>
        <taxon>Pterygota</taxon>
        <taxon>Neoptera</taxon>
        <taxon>Endopterygota</taxon>
        <taxon>Coleoptera</taxon>
        <taxon>Polyphaga</taxon>
        <taxon>Elateriformia</taxon>
        <taxon>Elateroidea</taxon>
        <taxon>Lampyridae</taxon>
        <taxon>Luciolinae</taxon>
        <taxon>Aquatica</taxon>
    </lineage>
</organism>
<keyword evidence="8" id="KW-1185">Reference proteome</keyword>
<keyword evidence="1" id="KW-0479">Metal-binding</keyword>
<name>A0AAN7P9X7_9COLE</name>